<evidence type="ECO:0000313" key="2">
    <source>
        <dbReference type="EMBL" id="RAV99219.1"/>
    </source>
</evidence>
<proteinExistence type="predicted"/>
<dbReference type="InterPro" id="IPR025970">
    <property type="entry name" value="SusE"/>
</dbReference>
<dbReference type="PROSITE" id="PS51257">
    <property type="entry name" value="PROKAR_LIPOPROTEIN"/>
    <property type="match status" value="1"/>
</dbReference>
<dbReference type="Pfam" id="PF14292">
    <property type="entry name" value="SusE"/>
    <property type="match status" value="1"/>
</dbReference>
<reference evidence="2 3" key="1">
    <citation type="submission" date="2018-06" db="EMBL/GenBank/DDBJ databases">
        <title>Chryseolinea flavus sp. nov., a member of the phylum Bacteroidetes isolated from soil.</title>
        <authorList>
            <person name="Li Y."/>
            <person name="Wang J."/>
        </authorList>
    </citation>
    <scope>NUCLEOTIDE SEQUENCE [LARGE SCALE GENOMIC DNA]</scope>
    <source>
        <strain evidence="2 3">SDU1-6</strain>
    </source>
</reference>
<keyword evidence="3" id="KW-1185">Reference proteome</keyword>
<dbReference type="EMBL" id="QMFY01000012">
    <property type="protein sequence ID" value="RAV99219.1"/>
    <property type="molecule type" value="Genomic_DNA"/>
</dbReference>
<dbReference type="OrthoDB" id="631295at2"/>
<evidence type="ECO:0000259" key="1">
    <source>
        <dbReference type="Pfam" id="PF14292"/>
    </source>
</evidence>
<dbReference type="AlphaFoldDB" id="A0A364XZ02"/>
<organism evidence="2 3">
    <name type="scientific">Pseudochryseolinea flava</name>
    <dbReference type="NCBI Taxonomy" id="2059302"/>
    <lineage>
        <taxon>Bacteria</taxon>
        <taxon>Pseudomonadati</taxon>
        <taxon>Bacteroidota</taxon>
        <taxon>Cytophagia</taxon>
        <taxon>Cytophagales</taxon>
        <taxon>Fulvivirgaceae</taxon>
        <taxon>Pseudochryseolinea</taxon>
    </lineage>
</organism>
<dbReference type="RefSeq" id="WP_112748733.1">
    <property type="nucleotide sequence ID" value="NZ_QMFY01000012.1"/>
</dbReference>
<protein>
    <recommendedName>
        <fullName evidence="1">SusE outer membrane protein domain-containing protein</fullName>
    </recommendedName>
</protein>
<accession>A0A364XZ02</accession>
<name>A0A364XZ02_9BACT</name>
<sequence>MNTQKYLTWLFMFVALLGIQACDDEKSLNLNVTEVKNLYSPDDNLSIALKPELELTQEFEWDKAYAEDGSLVLYEVAFDQVDGDFSDPIFKVVSDGNGQQTKVSISHGDLNRMAKMGGAESFVPKKFKWTVFSTKGDNMVKAAMDRTIELERPFGFEAIPGVVYITGSATEGGTDLAAAKTMRPLAAGVFEIYTKLKAGTYKFVDAKTGTPNSFFITNSNGAKVVGEDGENTFEGDEKIHRIKLDFNTGAVNVVEVKYVGFWYCWENKIMWELGYAGDGEWRVDDVTVNLTAVPWGLEERHKYKMIINDGEGDLEEWWGYKDNDSPSQDGKYGTAPAEYFHSYKVSGDQWANAWKLDRNAIQGKQVDFILSFNGATPYHMNYVIK</sequence>
<dbReference type="Proteomes" id="UP000251889">
    <property type="component" value="Unassembled WGS sequence"/>
</dbReference>
<comment type="caution">
    <text evidence="2">The sequence shown here is derived from an EMBL/GenBank/DDBJ whole genome shotgun (WGS) entry which is preliminary data.</text>
</comment>
<gene>
    <name evidence="2" type="ORF">DQQ10_20175</name>
</gene>
<feature type="domain" description="SusE outer membrane protein" evidence="1">
    <location>
        <begin position="23"/>
        <end position="131"/>
    </location>
</feature>
<dbReference type="Gene3D" id="2.60.40.3620">
    <property type="match status" value="1"/>
</dbReference>
<evidence type="ECO:0000313" key="3">
    <source>
        <dbReference type="Proteomes" id="UP000251889"/>
    </source>
</evidence>